<dbReference type="OMA" id="CAFLEML"/>
<dbReference type="AlphaFoldDB" id="A0A015JK79"/>
<evidence type="ECO:0000256" key="2">
    <source>
        <dbReference type="ARBA" id="ARBA00022842"/>
    </source>
</evidence>
<proteinExistence type="predicted"/>
<dbReference type="Pfam" id="PF00348">
    <property type="entry name" value="polyprenyl_synt"/>
    <property type="match status" value="1"/>
</dbReference>
<dbReference type="SUPFAM" id="SSF48576">
    <property type="entry name" value="Terpenoid synthases"/>
    <property type="match status" value="1"/>
</dbReference>
<dbReference type="GO" id="GO:0046872">
    <property type="term" value="F:metal ion binding"/>
    <property type="evidence" value="ECO:0007669"/>
    <property type="project" value="UniProtKB-KW"/>
</dbReference>
<protein>
    <submittedName>
        <fullName evidence="3">Farnesyltranstransferase</fullName>
    </submittedName>
</protein>
<dbReference type="InterPro" id="IPR008949">
    <property type="entry name" value="Isoprenoid_synthase_dom_sf"/>
</dbReference>
<keyword evidence="3" id="KW-0808">Transferase</keyword>
<sequence>MDKLEQQPWSPEKEKVLLEPYNYLLTYPGKEIRSKLIDAFDHWLKVPKEKLTIVTKVVEMLHTASLLIDDVEDDSKLRRGVPVAHSIYGVPSTINCANYVYFLGLNELTKLNDINMFNIYTEELLNLHRGQGMELYWRDTLTCPSEDEFIEMVSNKTGGLLRLGVKLMQAASESRV</sequence>
<name>A0A015JK79_RHIIW</name>
<dbReference type="EMBL" id="JEMT01028216">
    <property type="protein sequence ID" value="EXX55354.1"/>
    <property type="molecule type" value="Genomic_DNA"/>
</dbReference>
<dbReference type="Gene3D" id="1.10.600.10">
    <property type="entry name" value="Farnesyl Diphosphate Synthase"/>
    <property type="match status" value="1"/>
</dbReference>
<reference evidence="3 4" key="1">
    <citation type="submission" date="2014-02" db="EMBL/GenBank/DDBJ databases">
        <title>Single nucleus genome sequencing reveals high similarity among nuclei of an endomycorrhizal fungus.</title>
        <authorList>
            <person name="Lin K."/>
            <person name="Geurts R."/>
            <person name="Zhang Z."/>
            <person name="Limpens E."/>
            <person name="Saunders D.G."/>
            <person name="Mu D."/>
            <person name="Pang E."/>
            <person name="Cao H."/>
            <person name="Cha H."/>
            <person name="Lin T."/>
            <person name="Zhou Q."/>
            <person name="Shang Y."/>
            <person name="Li Y."/>
            <person name="Ivanov S."/>
            <person name="Sharma T."/>
            <person name="Velzen R.V."/>
            <person name="Ruijter N.D."/>
            <person name="Aanen D.K."/>
            <person name="Win J."/>
            <person name="Kamoun S."/>
            <person name="Bisseling T."/>
            <person name="Huang S."/>
        </authorList>
    </citation>
    <scope>NUCLEOTIDE SEQUENCE [LARGE SCALE GENOMIC DNA]</scope>
    <source>
        <strain evidence="4">DAOM197198w</strain>
    </source>
</reference>
<dbReference type="Proteomes" id="UP000022910">
    <property type="component" value="Unassembled WGS sequence"/>
</dbReference>
<comment type="caution">
    <text evidence="3">The sequence shown here is derived from an EMBL/GenBank/DDBJ whole genome shotgun (WGS) entry which is preliminary data.</text>
</comment>
<gene>
    <name evidence="3" type="ORF">RirG_226190</name>
</gene>
<keyword evidence="4" id="KW-1185">Reference proteome</keyword>
<keyword evidence="1" id="KW-0479">Metal-binding</keyword>
<dbReference type="PANTHER" id="PTHR12001:SF44">
    <property type="entry name" value="GERANYLGERANYL PYROPHOSPHATE SYNTHASE"/>
    <property type="match status" value="1"/>
</dbReference>
<dbReference type="GO" id="GO:0008299">
    <property type="term" value="P:isoprenoid biosynthetic process"/>
    <property type="evidence" value="ECO:0007669"/>
    <property type="project" value="InterPro"/>
</dbReference>
<evidence type="ECO:0000313" key="4">
    <source>
        <dbReference type="Proteomes" id="UP000022910"/>
    </source>
</evidence>
<dbReference type="GO" id="GO:0004659">
    <property type="term" value="F:prenyltransferase activity"/>
    <property type="evidence" value="ECO:0007669"/>
    <property type="project" value="InterPro"/>
</dbReference>
<evidence type="ECO:0000256" key="1">
    <source>
        <dbReference type="ARBA" id="ARBA00022723"/>
    </source>
</evidence>
<accession>A0A015JK79</accession>
<dbReference type="HOGENOM" id="CLU_014015_6_1_1"/>
<organism evidence="3 4">
    <name type="scientific">Rhizophagus irregularis (strain DAOM 197198w)</name>
    <name type="common">Glomus intraradices</name>
    <dbReference type="NCBI Taxonomy" id="1432141"/>
    <lineage>
        <taxon>Eukaryota</taxon>
        <taxon>Fungi</taxon>
        <taxon>Fungi incertae sedis</taxon>
        <taxon>Mucoromycota</taxon>
        <taxon>Glomeromycotina</taxon>
        <taxon>Glomeromycetes</taxon>
        <taxon>Glomerales</taxon>
        <taxon>Glomeraceae</taxon>
        <taxon>Rhizophagus</taxon>
    </lineage>
</organism>
<dbReference type="InterPro" id="IPR000092">
    <property type="entry name" value="Polyprenyl_synt"/>
</dbReference>
<keyword evidence="2" id="KW-0460">Magnesium</keyword>
<dbReference type="InterPro" id="IPR033749">
    <property type="entry name" value="Polyprenyl_synt_CS"/>
</dbReference>
<dbReference type="PANTHER" id="PTHR12001">
    <property type="entry name" value="GERANYLGERANYL PYROPHOSPHATE SYNTHASE"/>
    <property type="match status" value="1"/>
</dbReference>
<evidence type="ECO:0000313" key="3">
    <source>
        <dbReference type="EMBL" id="EXX55354.1"/>
    </source>
</evidence>
<dbReference type="PROSITE" id="PS00723">
    <property type="entry name" value="POLYPRENYL_SYNTHASE_1"/>
    <property type="match status" value="1"/>
</dbReference>